<dbReference type="Proteomes" id="UP001431209">
    <property type="component" value="Unassembled WGS sequence"/>
</dbReference>
<gene>
    <name evidence="1" type="ORF">AKO1_014465</name>
</gene>
<accession>A0AAW2YZN4</accession>
<feature type="non-terminal residue" evidence="1">
    <location>
        <position position="192"/>
    </location>
</feature>
<dbReference type="EMBL" id="JAOPGA020000862">
    <property type="protein sequence ID" value="KAL0482487.1"/>
    <property type="molecule type" value="Genomic_DNA"/>
</dbReference>
<protein>
    <submittedName>
        <fullName evidence="1">Uncharacterized protein</fullName>
    </submittedName>
</protein>
<reference evidence="1 2" key="1">
    <citation type="submission" date="2024-03" db="EMBL/GenBank/DDBJ databases">
        <title>The Acrasis kona genome and developmental transcriptomes reveal deep origins of eukaryotic multicellular pathways.</title>
        <authorList>
            <person name="Sheikh S."/>
            <person name="Fu C.-J."/>
            <person name="Brown M.W."/>
            <person name="Baldauf S.L."/>
        </authorList>
    </citation>
    <scope>NUCLEOTIDE SEQUENCE [LARGE SCALE GENOMIC DNA]</scope>
    <source>
        <strain evidence="1 2">ATCC MYA-3509</strain>
    </source>
</reference>
<evidence type="ECO:0000313" key="2">
    <source>
        <dbReference type="Proteomes" id="UP001431209"/>
    </source>
</evidence>
<comment type="caution">
    <text evidence="1">The sequence shown here is derived from an EMBL/GenBank/DDBJ whole genome shotgun (WGS) entry which is preliminary data.</text>
</comment>
<proteinExistence type="predicted"/>
<evidence type="ECO:0000313" key="1">
    <source>
        <dbReference type="EMBL" id="KAL0482487.1"/>
    </source>
</evidence>
<dbReference type="AlphaFoldDB" id="A0AAW2YZN4"/>
<sequence>MGVIKKVSQNDQILDKEVLKKKHIDGINLAILIQAKLAVDARLKTKDMGHSLDHIISEMGKANNGFYSGFCNEKMFVFHSNHHLSPNYKKPEDGQEHGHVVVFNRSNFVDFYGPLVTHNVNWIYSTSNEVYVNTDSHVCLLSILNNILLVEQILSARKKKKIHDIADFEDRVINKLHHIAKTNATQMIVDRE</sequence>
<name>A0AAW2YZN4_9EUKA</name>
<organism evidence="1 2">
    <name type="scientific">Acrasis kona</name>
    <dbReference type="NCBI Taxonomy" id="1008807"/>
    <lineage>
        <taxon>Eukaryota</taxon>
        <taxon>Discoba</taxon>
        <taxon>Heterolobosea</taxon>
        <taxon>Tetramitia</taxon>
        <taxon>Eutetramitia</taxon>
        <taxon>Acrasidae</taxon>
        <taxon>Acrasis</taxon>
    </lineage>
</organism>
<keyword evidence="2" id="KW-1185">Reference proteome</keyword>